<accession>A0A5R9EMQ0</accession>
<gene>
    <name evidence="2" type="ORF">FEZ33_03475</name>
</gene>
<organism evidence="2 3">
    <name type="scientific">Ruoffia tabacinasalis</name>
    <dbReference type="NCBI Taxonomy" id="87458"/>
    <lineage>
        <taxon>Bacteria</taxon>
        <taxon>Bacillati</taxon>
        <taxon>Bacillota</taxon>
        <taxon>Bacilli</taxon>
        <taxon>Lactobacillales</taxon>
        <taxon>Aerococcaceae</taxon>
        <taxon>Ruoffia</taxon>
    </lineage>
</organism>
<evidence type="ECO:0000313" key="3">
    <source>
        <dbReference type="Proteomes" id="UP000306420"/>
    </source>
</evidence>
<dbReference type="CDD" id="cd08347">
    <property type="entry name" value="PcpA_C_like"/>
    <property type="match status" value="1"/>
</dbReference>
<dbReference type="Gene3D" id="3.10.180.10">
    <property type="entry name" value="2,3-Dihydroxybiphenyl 1,2-Dioxygenase, domain 1"/>
    <property type="match status" value="2"/>
</dbReference>
<dbReference type="PANTHER" id="PTHR36110:SF2">
    <property type="entry name" value="RING-CLEAVING DIOXYGENASE MHQE-RELATED"/>
    <property type="match status" value="1"/>
</dbReference>
<dbReference type="PANTHER" id="PTHR36110">
    <property type="entry name" value="RING-CLEAVING DIOXYGENASE MHQE-RELATED"/>
    <property type="match status" value="1"/>
</dbReference>
<keyword evidence="2" id="KW-0223">Dioxygenase</keyword>
<dbReference type="GO" id="GO:0051213">
    <property type="term" value="F:dioxygenase activity"/>
    <property type="evidence" value="ECO:0007669"/>
    <property type="project" value="UniProtKB-KW"/>
</dbReference>
<dbReference type="InterPro" id="IPR004360">
    <property type="entry name" value="Glyas_Fos-R_dOase_dom"/>
</dbReference>
<dbReference type="Proteomes" id="UP000306420">
    <property type="component" value="Unassembled WGS sequence"/>
</dbReference>
<evidence type="ECO:0000259" key="1">
    <source>
        <dbReference type="PROSITE" id="PS51819"/>
    </source>
</evidence>
<proteinExistence type="predicted"/>
<comment type="caution">
    <text evidence="2">The sequence shown here is derived from an EMBL/GenBank/DDBJ whole genome shotgun (WGS) entry which is preliminary data.</text>
</comment>
<dbReference type="Pfam" id="PF00903">
    <property type="entry name" value="Glyoxalase"/>
    <property type="match status" value="2"/>
</dbReference>
<feature type="domain" description="VOC" evidence="1">
    <location>
        <begin position="6"/>
        <end position="130"/>
    </location>
</feature>
<sequence length="318" mass="36868">MEPVKHLHHITAIAGPPQENLHFYRDVLGLKLIKQTVNFDDVNTYHFYFSNKGMDDGTILTFFPWDTRNRGVKGSGQVGRIAFSVPNGSLENWKKHLETHDVIFEESNMFGNRGIIFEDNHTLRLAIVETDEENNDSDILGFYGVELLSSQPEATRDTLRNQLGLEELEATLEFFHLETVGEQRHHIIIPKEAPARGRDGVGTVHHVAWSMEDDLKQQEWREYLQDEGFHVTDVKDRNYFNAMYMREKGHVLFEYATDGPGFAVDEPLDALGQKLMLPEQYESHREEIERTLPKVDYRRGLCIFLKQIICPLRTIKRN</sequence>
<dbReference type="EMBL" id="VBSP01000007">
    <property type="protein sequence ID" value="TLQ48842.1"/>
    <property type="molecule type" value="Genomic_DNA"/>
</dbReference>
<dbReference type="SUPFAM" id="SSF54593">
    <property type="entry name" value="Glyoxalase/Bleomycin resistance protein/Dihydroxybiphenyl dioxygenase"/>
    <property type="match status" value="1"/>
</dbReference>
<dbReference type="InterPro" id="IPR029068">
    <property type="entry name" value="Glyas_Bleomycin-R_OHBP_Dase"/>
</dbReference>
<dbReference type="OrthoDB" id="9785698at2"/>
<dbReference type="InterPro" id="IPR037523">
    <property type="entry name" value="VOC_core"/>
</dbReference>
<keyword evidence="2" id="KW-0560">Oxidoreductase</keyword>
<dbReference type="AlphaFoldDB" id="A0A5R9EMQ0"/>
<dbReference type="InterPro" id="IPR052537">
    <property type="entry name" value="Extradiol_RC_dioxygenase"/>
</dbReference>
<dbReference type="PROSITE" id="PS51819">
    <property type="entry name" value="VOC"/>
    <property type="match status" value="2"/>
</dbReference>
<evidence type="ECO:0000313" key="2">
    <source>
        <dbReference type="EMBL" id="TLQ48842.1"/>
    </source>
</evidence>
<protein>
    <submittedName>
        <fullName evidence="2">Ring-cleaving dioxygenase</fullName>
    </submittedName>
</protein>
<dbReference type="RefSeq" id="WP_138404007.1">
    <property type="nucleotide sequence ID" value="NZ_VBSP01000007.1"/>
</dbReference>
<feature type="domain" description="VOC" evidence="1">
    <location>
        <begin position="141"/>
        <end position="258"/>
    </location>
</feature>
<name>A0A5R9EMQ0_9LACT</name>
<reference evidence="2 3" key="1">
    <citation type="submission" date="2019-05" db="EMBL/GenBank/DDBJ databases">
        <title>The metagenome of a microbial culture collection derived from dairy environment covers the genomic content of the human microbiome.</title>
        <authorList>
            <person name="Roder T."/>
            <person name="Wuthrich D."/>
            <person name="Sattari Z."/>
            <person name="Von Ah U."/>
            <person name="Bar C."/>
            <person name="Ronchi F."/>
            <person name="Macpherson A.J."/>
            <person name="Ganal-Vonarburg S.C."/>
            <person name="Bruggmann R."/>
            <person name="Vergeres G."/>
        </authorList>
    </citation>
    <scope>NUCLEOTIDE SEQUENCE [LARGE SCALE GENOMIC DNA]</scope>
    <source>
        <strain evidence="2 3">FAM 24227</strain>
    </source>
</reference>